<proteinExistence type="predicted"/>
<keyword evidence="1 4" id="KW-0349">Heme</keyword>
<dbReference type="Gene3D" id="1.10.760.10">
    <property type="entry name" value="Cytochrome c-like domain"/>
    <property type="match status" value="2"/>
</dbReference>
<reference evidence="6 7" key="1">
    <citation type="submission" date="2019-03" db="EMBL/GenBank/DDBJ databases">
        <title>Comparative insights into the high quality Complete genome sequence of highly metal resistant Cupriavidus metallidurans strain BS1 isolated from a gold-copper mine.</title>
        <authorList>
            <person name="Mazhar H.S."/>
            <person name="Rensing C."/>
        </authorList>
    </citation>
    <scope>NUCLEOTIDE SEQUENCE [LARGE SCALE GENOMIC DNA]</scope>
    <source>
        <strain evidence="6 7">BS1</strain>
    </source>
</reference>
<dbReference type="PANTHER" id="PTHR35008">
    <property type="entry name" value="BLL4482 PROTEIN-RELATED"/>
    <property type="match status" value="1"/>
</dbReference>
<evidence type="ECO:0000256" key="3">
    <source>
        <dbReference type="ARBA" id="ARBA00023004"/>
    </source>
</evidence>
<feature type="domain" description="Cytochrome c" evidence="5">
    <location>
        <begin position="45"/>
        <end position="151"/>
    </location>
</feature>
<dbReference type="GO" id="GO:0009055">
    <property type="term" value="F:electron transfer activity"/>
    <property type="evidence" value="ECO:0007669"/>
    <property type="project" value="InterPro"/>
</dbReference>
<dbReference type="EMBL" id="CP037900">
    <property type="protein sequence ID" value="QBP09311.1"/>
    <property type="molecule type" value="Genomic_DNA"/>
</dbReference>
<dbReference type="Proteomes" id="UP000253772">
    <property type="component" value="Chromosome c1"/>
</dbReference>
<evidence type="ECO:0000259" key="5">
    <source>
        <dbReference type="PROSITE" id="PS51007"/>
    </source>
</evidence>
<evidence type="ECO:0000256" key="4">
    <source>
        <dbReference type="PROSITE-ProRule" id="PRU00433"/>
    </source>
</evidence>
<dbReference type="PROSITE" id="PS51007">
    <property type="entry name" value="CYTC"/>
    <property type="match status" value="2"/>
</dbReference>
<dbReference type="AlphaFoldDB" id="A0A482IMB7"/>
<evidence type="ECO:0000256" key="1">
    <source>
        <dbReference type="ARBA" id="ARBA00022617"/>
    </source>
</evidence>
<dbReference type="OrthoDB" id="6073217at2"/>
<accession>A0A482IMB7</accession>
<dbReference type="RefSeq" id="WP_029699621.1">
    <property type="nucleotide sequence ID" value="NZ_CP037900.1"/>
</dbReference>
<keyword evidence="2 4" id="KW-0479">Metal-binding</keyword>
<dbReference type="PANTHER" id="PTHR35008:SF8">
    <property type="entry name" value="ALCOHOL DEHYDROGENASE CYTOCHROME C SUBUNIT"/>
    <property type="match status" value="1"/>
</dbReference>
<sequence length="532" mass="57545">MKSKWSLRVVTAIVAIGIVVFLALTAPTTWRLLHASRDLPDASSPDLKNGRVMFVAGDCATCHASVGKGDDTLLGGGRSLETAFGTFHMPNISSHPNDGIGQWKLEQFIMAMREGVIPGKGNAYPAFPYTSYQRMTGNDLRDLFAYMQSLPPVAGTVPDHELRFPFSMRRGVGLWRLAFLDGKPLPEVAADKSELWRRGRYLVEGAGHCVECHSPRNVAGAVPLAKRFSGGPNPEGTGYIPNITPDETGIGYWSVHDIARYLEDGVGPIGMKAGGDMKEVIENTARLSHEDRLAMAEYLKSVPAVEAPNAGAPKPNRTAEVIMLPAAHAAAGPSKLTALLASPEVIGKSDALYVVSPAPFTLEASGTAEDGKLLGATRVAVLSRDGGRMRVRVEGWQLGGSDSAVYALPGQRILQAVLSPEAIARVKRLSSIKDEHTGQQWHQVSLEVWIAQKGLSADLAQLWHHSDETYRASCATCHALPHSEDFLANQWIGTLGAMKRYTSLDDAEYRLLLSWLQYHSKDVGTSSKGNHP</sequence>
<evidence type="ECO:0000256" key="2">
    <source>
        <dbReference type="ARBA" id="ARBA00022723"/>
    </source>
</evidence>
<dbReference type="InterPro" id="IPR036909">
    <property type="entry name" value="Cyt_c-like_dom_sf"/>
</dbReference>
<evidence type="ECO:0000313" key="6">
    <source>
        <dbReference type="EMBL" id="QBP09311.1"/>
    </source>
</evidence>
<dbReference type="InterPro" id="IPR009056">
    <property type="entry name" value="Cyt_c-like_dom"/>
</dbReference>
<organism evidence="6 7">
    <name type="scientific">Cupriavidus metallidurans</name>
    <dbReference type="NCBI Taxonomy" id="119219"/>
    <lineage>
        <taxon>Bacteria</taxon>
        <taxon>Pseudomonadati</taxon>
        <taxon>Pseudomonadota</taxon>
        <taxon>Betaproteobacteria</taxon>
        <taxon>Burkholderiales</taxon>
        <taxon>Burkholderiaceae</taxon>
        <taxon>Cupriavidus</taxon>
    </lineage>
</organism>
<dbReference type="InterPro" id="IPR051459">
    <property type="entry name" value="Cytochrome_c-type_DH"/>
</dbReference>
<protein>
    <submittedName>
        <fullName evidence="6">C-type cytochrome</fullName>
    </submittedName>
</protein>
<feature type="domain" description="Cytochrome c" evidence="5">
    <location>
        <begin position="194"/>
        <end position="303"/>
    </location>
</feature>
<keyword evidence="3 4" id="KW-0408">Iron</keyword>
<dbReference type="GO" id="GO:0046872">
    <property type="term" value="F:metal ion binding"/>
    <property type="evidence" value="ECO:0007669"/>
    <property type="project" value="UniProtKB-KW"/>
</dbReference>
<dbReference type="SUPFAM" id="SSF46626">
    <property type="entry name" value="Cytochrome c"/>
    <property type="match status" value="2"/>
</dbReference>
<dbReference type="Pfam" id="PF00034">
    <property type="entry name" value="Cytochrom_C"/>
    <property type="match status" value="1"/>
</dbReference>
<dbReference type="GO" id="GO:0020037">
    <property type="term" value="F:heme binding"/>
    <property type="evidence" value="ECO:0007669"/>
    <property type="project" value="InterPro"/>
</dbReference>
<gene>
    <name evidence="6" type="ORF">DDF84_005815</name>
</gene>
<name>A0A482IMB7_9BURK</name>
<evidence type="ECO:0000313" key="7">
    <source>
        <dbReference type="Proteomes" id="UP000253772"/>
    </source>
</evidence>